<dbReference type="PANTHER" id="PTHR21329">
    <property type="entry name" value="PHOSPHATIDYLINOSITOL N-ACETYLGLUCOSAMINYLTRANSFERASE SUBUNIT Q-RELATED"/>
    <property type="match status" value="1"/>
</dbReference>
<name>A0A427YAI9_9TREE</name>
<dbReference type="OrthoDB" id="70250at2759"/>
<keyword evidence="1" id="KW-1133">Transmembrane helix</keyword>
<dbReference type="InterPro" id="IPR007720">
    <property type="entry name" value="PigQ/GPI1"/>
</dbReference>
<dbReference type="PANTHER" id="PTHR21329:SF3">
    <property type="entry name" value="PHOSPHATIDYLINOSITOL N-ACETYLGLUCOSAMINYLTRANSFERASE SUBUNIT Q"/>
    <property type="match status" value="1"/>
</dbReference>
<dbReference type="Proteomes" id="UP000279236">
    <property type="component" value="Unassembled WGS sequence"/>
</dbReference>
<proteinExistence type="predicted"/>
<feature type="transmembrane region" description="Helical" evidence="1">
    <location>
        <begin position="345"/>
        <end position="366"/>
    </location>
</feature>
<feature type="transmembrane region" description="Helical" evidence="1">
    <location>
        <begin position="430"/>
        <end position="450"/>
    </location>
</feature>
<dbReference type="Pfam" id="PF05024">
    <property type="entry name" value="Gpi1"/>
    <property type="match status" value="1"/>
</dbReference>
<dbReference type="STRING" id="105984.A0A427YAI9"/>
<dbReference type="GO" id="GO:0016020">
    <property type="term" value="C:membrane"/>
    <property type="evidence" value="ECO:0007669"/>
    <property type="project" value="InterPro"/>
</dbReference>
<dbReference type="GeneID" id="39585166"/>
<gene>
    <name evidence="2" type="primary">GPI1</name>
    <name evidence="2" type="ORF">EHS24_000623</name>
</gene>
<protein>
    <submittedName>
        <fullName evidence="2">Phosphatidylinositol N-acetylglucosaminyltransferase subunit gpi1</fullName>
    </submittedName>
</protein>
<keyword evidence="1" id="KW-0812">Transmembrane</keyword>
<feature type="transmembrane region" description="Helical" evidence="1">
    <location>
        <begin position="533"/>
        <end position="555"/>
    </location>
</feature>
<feature type="transmembrane region" description="Helical" evidence="1">
    <location>
        <begin position="462"/>
        <end position="485"/>
    </location>
</feature>
<dbReference type="EMBL" id="RSCE01000001">
    <property type="protein sequence ID" value="RSH88096.1"/>
    <property type="molecule type" value="Genomic_DNA"/>
</dbReference>
<evidence type="ECO:0000256" key="1">
    <source>
        <dbReference type="SAM" id="Phobius"/>
    </source>
</evidence>
<accession>A0A427YAI9</accession>
<keyword evidence="3" id="KW-1185">Reference proteome</keyword>
<organism evidence="2 3">
    <name type="scientific">Apiotrichum porosum</name>
    <dbReference type="NCBI Taxonomy" id="105984"/>
    <lineage>
        <taxon>Eukaryota</taxon>
        <taxon>Fungi</taxon>
        <taxon>Dikarya</taxon>
        <taxon>Basidiomycota</taxon>
        <taxon>Agaricomycotina</taxon>
        <taxon>Tremellomycetes</taxon>
        <taxon>Trichosporonales</taxon>
        <taxon>Trichosporonaceae</taxon>
        <taxon>Apiotrichum</taxon>
    </lineage>
</organism>
<evidence type="ECO:0000313" key="2">
    <source>
        <dbReference type="EMBL" id="RSH88096.1"/>
    </source>
</evidence>
<dbReference type="GO" id="GO:0006506">
    <property type="term" value="P:GPI anchor biosynthetic process"/>
    <property type="evidence" value="ECO:0007669"/>
    <property type="project" value="InterPro"/>
</dbReference>
<dbReference type="RefSeq" id="XP_028480304.1">
    <property type="nucleotide sequence ID" value="XM_028616447.1"/>
</dbReference>
<dbReference type="AlphaFoldDB" id="A0A427YAI9"/>
<evidence type="ECO:0000313" key="3">
    <source>
        <dbReference type="Proteomes" id="UP000279236"/>
    </source>
</evidence>
<reference evidence="2 3" key="1">
    <citation type="submission" date="2018-11" db="EMBL/GenBank/DDBJ databases">
        <title>Genome sequence of Apiotrichum porosum DSM 27194.</title>
        <authorList>
            <person name="Aliyu H."/>
            <person name="Gorte O."/>
            <person name="Ochsenreither K."/>
        </authorList>
    </citation>
    <scope>NUCLEOTIDE SEQUENCE [LARGE SCALE GENOMIC DNA]</scope>
    <source>
        <strain evidence="2 3">DSM 27194</strain>
    </source>
</reference>
<feature type="transmembrane region" description="Helical" evidence="1">
    <location>
        <begin position="506"/>
        <end position="527"/>
    </location>
</feature>
<feature type="transmembrane region" description="Helical" evidence="1">
    <location>
        <begin position="249"/>
        <end position="267"/>
    </location>
</feature>
<sequence length="625" mass="66830">MRVFWPTRGLLAKTGTAVGWKEGESIVVVTVVDKFDTPATDGANANGKEKATDGEVRLLQPLARVHPAQHDTSSVPSDVHSDLFSIWTDSGRPVAYSVDAETVLYTPPKPLTHLTLGEVASAATGGENGATSAAPTVKDSDLRPVLSLSTLAPPKRKILQYLGWGRNAFTTYRLLGTFRTQAKNGFGLVPAGLVAPGVAHTTSARTLPTVSLPEFTLLGRDFGGEIGGYTFGTDSVLERPTPITVLRNAFTLFMFWSTIGLFALTLIPYSQSLMGAFVAILTTVTSVLSADVVLFGRTLSLRRHSAFLKQVAVRSDQVKTLETSIRAEIDGEAPTNAFLQVRKAVFTDMLGGFFLSAIVSAVLAFYPMPPLSASAVADPMVAALQWLNAWPVGLKLNTPLSQYFCSAFSTVLVAWRDVVAPLLTEVQGPAITAILLVALGGLSFAFALLSDMVTLVTLHLRLCYTVMAKLCGWQLAALKGLYDLFRGKRWNVLRHRTDSHAYDLDTLFLGTLLFTLSTFLAPTVLAYGALFAVINLAIVGVEGTLALAVGALNTIPTHALMSRVLKPASVPAGIVFDVVPHPSVKVGDSTALAPRFTLLLRTTPKSIPTIVSEWLRAAQRAAGTP</sequence>
<keyword evidence="1" id="KW-0472">Membrane</keyword>
<feature type="transmembrane region" description="Helical" evidence="1">
    <location>
        <begin position="273"/>
        <end position="295"/>
    </location>
</feature>
<keyword evidence="2" id="KW-0808">Transferase</keyword>
<dbReference type="GO" id="GO:0005783">
    <property type="term" value="C:endoplasmic reticulum"/>
    <property type="evidence" value="ECO:0007669"/>
    <property type="project" value="TreeGrafter"/>
</dbReference>
<keyword evidence="2" id="KW-0328">Glycosyltransferase</keyword>
<comment type="caution">
    <text evidence="2">The sequence shown here is derived from an EMBL/GenBank/DDBJ whole genome shotgun (WGS) entry which is preliminary data.</text>
</comment>
<dbReference type="GO" id="GO:0016757">
    <property type="term" value="F:glycosyltransferase activity"/>
    <property type="evidence" value="ECO:0007669"/>
    <property type="project" value="UniProtKB-KW"/>
</dbReference>